<dbReference type="AlphaFoldDB" id="A0AAE4BR07"/>
<feature type="compositionally biased region" description="Basic and acidic residues" evidence="1">
    <location>
        <begin position="72"/>
        <end position="89"/>
    </location>
</feature>
<dbReference type="RefSeq" id="WP_309859053.1">
    <property type="nucleotide sequence ID" value="NZ_JAVDQJ010000026.1"/>
</dbReference>
<accession>A0AAE4BR07</accession>
<feature type="region of interest" description="Disordered" evidence="1">
    <location>
        <begin position="70"/>
        <end position="97"/>
    </location>
</feature>
<evidence type="ECO:0000313" key="3">
    <source>
        <dbReference type="Proteomes" id="UP001185331"/>
    </source>
</evidence>
<dbReference type="Proteomes" id="UP001185331">
    <property type="component" value="Unassembled WGS sequence"/>
</dbReference>
<protein>
    <submittedName>
        <fullName evidence="2">Uncharacterized protein</fullName>
    </submittedName>
</protein>
<dbReference type="EMBL" id="JAVDQK010000028">
    <property type="protein sequence ID" value="MDR6221286.1"/>
    <property type="molecule type" value="Genomic_DNA"/>
</dbReference>
<gene>
    <name evidence="2" type="ORF">J2Y00_004918</name>
</gene>
<name>A0AAE4BR07_9DEIO</name>
<evidence type="ECO:0000313" key="2">
    <source>
        <dbReference type="EMBL" id="MDR6221286.1"/>
    </source>
</evidence>
<organism evidence="2 3">
    <name type="scientific">Deinococcus soli</name>
    <name type="common">ex Cha et al. 2016</name>
    <dbReference type="NCBI Taxonomy" id="1309411"/>
    <lineage>
        <taxon>Bacteria</taxon>
        <taxon>Thermotogati</taxon>
        <taxon>Deinococcota</taxon>
        <taxon>Deinococci</taxon>
        <taxon>Deinococcales</taxon>
        <taxon>Deinococcaceae</taxon>
        <taxon>Deinococcus</taxon>
    </lineage>
</organism>
<reference evidence="2" key="1">
    <citation type="submission" date="2023-07" db="EMBL/GenBank/DDBJ databases">
        <title>Sorghum-associated microbial communities from plants grown in Nebraska, USA.</title>
        <authorList>
            <person name="Schachtman D."/>
        </authorList>
    </citation>
    <scope>NUCLEOTIDE SEQUENCE</scope>
    <source>
        <strain evidence="2">BE330</strain>
    </source>
</reference>
<proteinExistence type="predicted"/>
<sequence>MTAHADHPVAPAMHMYGKNDVLHESDALTDELIQVESYANKGVDGEPEQDGKERSIQAGNGLELAQSFLGQQREKNGPRWREFGPRQEPSEAQVNAEQKRREMLQHQARCLMSGMPVPQSTEAVPVVNGTAIQKSEMTPEEAMKVLGLSRRGVRMRPVISGFTPHKTAQPKVFPYSDRQRLTRLSRTVSRDWVAVLTSVSTTSVAGGKLNGSQGRNLVRIVEELRKHCFLRIDDQGQPTEVREQVVQVVGGERFCFARQCGMSEATFYRALTHPLAHLFVRTQKVQRIDGETQARRNVATLFSVALYEPELPAQLENAYWAEPVPLAQEFVVPDFTSQDDSRKGRPGPTQIQKDACGKLTSRLGSVHWQETSQEGRDRFLAWIDGAGLMSRAEKAQGVIDRVEDGIKGCIDNLRNRNPGLWELAAQIAIHHDEPTSHAMAAIGYYKALIHLGVEKVRYWIQRMERWQLKGQRIETPGRLLMHLLNKDARAATGFEIRDLGTETGQYVS</sequence>
<evidence type="ECO:0000256" key="1">
    <source>
        <dbReference type="SAM" id="MobiDB-lite"/>
    </source>
</evidence>
<comment type="caution">
    <text evidence="2">The sequence shown here is derived from an EMBL/GenBank/DDBJ whole genome shotgun (WGS) entry which is preliminary data.</text>
</comment>